<evidence type="ECO:0000313" key="3">
    <source>
        <dbReference type="EMBL" id="MBB3018421.1"/>
    </source>
</evidence>
<feature type="chain" id="PRO_5031496928" description="VCBS repeat-containing protein" evidence="2">
    <location>
        <begin position="34"/>
        <end position="255"/>
    </location>
</feature>
<keyword evidence="2" id="KW-0732">Signal</keyword>
<accession>A0A7W4VKE8</accession>
<keyword evidence="4" id="KW-1185">Reference proteome</keyword>
<feature type="signal peptide" evidence="2">
    <location>
        <begin position="1"/>
        <end position="33"/>
    </location>
</feature>
<evidence type="ECO:0000256" key="1">
    <source>
        <dbReference type="SAM" id="MobiDB-lite"/>
    </source>
</evidence>
<sequence>MRPCQARLVSRLTAILTCLASAAAILLSPIAAAQDLTIPEVVYPSLARQAEAAEGFVPAGWLLEVQVSGDLNRDGRADLVLVLRQNDPANVIKDFEGLGEKPFDTNPRILAVAFHDRSSGKFGLQLENHTLIPRRIEPAADDHFDKESGIALLRDSFQVRLNWWMSAGGWETFNTTYTFRHRSGRFELIGYDRNATHRGSGDTTSVSINYLTRKVKRTTGHISRDTQKVRWQTLPQGSAPTLESIGDGLSFEPET</sequence>
<dbReference type="Proteomes" id="UP000532010">
    <property type="component" value="Unassembled WGS sequence"/>
</dbReference>
<dbReference type="EMBL" id="JACHWB010000002">
    <property type="protein sequence ID" value="MBB3018421.1"/>
    <property type="molecule type" value="Genomic_DNA"/>
</dbReference>
<protein>
    <recommendedName>
        <fullName evidence="5">VCBS repeat-containing protein</fullName>
    </recommendedName>
</protein>
<organism evidence="3 4">
    <name type="scientific">Microvirga lupini</name>
    <dbReference type="NCBI Taxonomy" id="420324"/>
    <lineage>
        <taxon>Bacteria</taxon>
        <taxon>Pseudomonadati</taxon>
        <taxon>Pseudomonadota</taxon>
        <taxon>Alphaproteobacteria</taxon>
        <taxon>Hyphomicrobiales</taxon>
        <taxon>Methylobacteriaceae</taxon>
        <taxon>Microvirga</taxon>
    </lineage>
</organism>
<evidence type="ECO:0000313" key="4">
    <source>
        <dbReference type="Proteomes" id="UP000532010"/>
    </source>
</evidence>
<reference evidence="3 4" key="1">
    <citation type="submission" date="2020-08" db="EMBL/GenBank/DDBJ databases">
        <title>The Agave Microbiome: Exploring the role of microbial communities in plant adaptations to desert environments.</title>
        <authorList>
            <person name="Partida-Martinez L.P."/>
        </authorList>
    </citation>
    <scope>NUCLEOTIDE SEQUENCE [LARGE SCALE GENOMIC DNA]</scope>
    <source>
        <strain evidence="3 4">AT3.9</strain>
    </source>
</reference>
<name>A0A7W4VKE8_9HYPH</name>
<evidence type="ECO:0008006" key="5">
    <source>
        <dbReference type="Google" id="ProtNLM"/>
    </source>
</evidence>
<dbReference type="RefSeq" id="WP_183448661.1">
    <property type="nucleotide sequence ID" value="NZ_JACHWB010000002.1"/>
</dbReference>
<comment type="caution">
    <text evidence="3">The sequence shown here is derived from an EMBL/GenBank/DDBJ whole genome shotgun (WGS) entry which is preliminary data.</text>
</comment>
<dbReference type="AlphaFoldDB" id="A0A7W4VKE8"/>
<evidence type="ECO:0000256" key="2">
    <source>
        <dbReference type="SAM" id="SignalP"/>
    </source>
</evidence>
<feature type="region of interest" description="Disordered" evidence="1">
    <location>
        <begin position="235"/>
        <end position="255"/>
    </location>
</feature>
<gene>
    <name evidence="3" type="ORF">FHR70_001475</name>
</gene>
<proteinExistence type="predicted"/>